<dbReference type="PANTHER" id="PTHR43408:SF1">
    <property type="entry name" value="FMN REDUCTASE (NADPH)"/>
    <property type="match status" value="1"/>
</dbReference>
<evidence type="ECO:0000256" key="2">
    <source>
        <dbReference type="ARBA" id="ARBA00022630"/>
    </source>
</evidence>
<proteinExistence type="inferred from homology"/>
<dbReference type="RefSeq" id="WP_161083210.1">
    <property type="nucleotide sequence ID" value="NZ_WWCX01000010.1"/>
</dbReference>
<dbReference type="NCBIfam" id="TIGR03567">
    <property type="entry name" value="FMN_reduc_SsuE"/>
    <property type="match status" value="1"/>
</dbReference>
<dbReference type="Proteomes" id="UP000447355">
    <property type="component" value="Unassembled WGS sequence"/>
</dbReference>
<evidence type="ECO:0000313" key="7">
    <source>
        <dbReference type="Proteomes" id="UP000447355"/>
    </source>
</evidence>
<dbReference type="AlphaFoldDB" id="A0A845GMS3"/>
<comment type="caution">
    <text evidence="6">The sequence shown here is derived from an EMBL/GenBank/DDBJ whole genome shotgun (WGS) entry which is preliminary data.</text>
</comment>
<accession>A0A845GMS3</accession>
<name>A0A845GMS3_9BURK</name>
<dbReference type="InterPro" id="IPR051814">
    <property type="entry name" value="NAD(P)H-dep_FMN_reductase"/>
</dbReference>
<gene>
    <name evidence="6" type="primary">ssuE</name>
    <name evidence="6" type="ORF">GTP90_09125</name>
</gene>
<dbReference type="InterPro" id="IPR029039">
    <property type="entry name" value="Flavoprotein-like_sf"/>
</dbReference>
<feature type="domain" description="NADPH-dependent FMN reductase-like" evidence="5">
    <location>
        <begin position="1"/>
        <end position="142"/>
    </location>
</feature>
<sequence length="195" mass="20498">MSVLLIGGSPAVPSSTGRLLDHVGQKLSTQGHWRSTLQVRDLPARALLHADTSDLAIKRALAAVAAADAIVIATPVYKASFTGILKGFLDLLPQDGLAGKLVLPLAIGGSQSHMLALDYALRPVLHALEARQVLASVYATSQQLVWSEDGGLTIDPAVAWRLDAGIEDLSSGLQALAGRTEEAYVAPLQPVRLAR</sequence>
<comment type="similarity">
    <text evidence="1">Belongs to the SsuE family.</text>
</comment>
<dbReference type="EMBL" id="WWCX01000010">
    <property type="protein sequence ID" value="MYM94017.1"/>
    <property type="molecule type" value="Genomic_DNA"/>
</dbReference>
<evidence type="ECO:0000256" key="4">
    <source>
        <dbReference type="ARBA" id="ARBA00023002"/>
    </source>
</evidence>
<dbReference type="Pfam" id="PF03358">
    <property type="entry name" value="FMN_red"/>
    <property type="match status" value="1"/>
</dbReference>
<keyword evidence="2" id="KW-0285">Flavoprotein</keyword>
<dbReference type="GO" id="GO:0046306">
    <property type="term" value="P:alkanesulfonate catabolic process"/>
    <property type="evidence" value="ECO:0007669"/>
    <property type="project" value="InterPro"/>
</dbReference>
<evidence type="ECO:0000256" key="3">
    <source>
        <dbReference type="ARBA" id="ARBA00022643"/>
    </source>
</evidence>
<dbReference type="SUPFAM" id="SSF52218">
    <property type="entry name" value="Flavoproteins"/>
    <property type="match status" value="1"/>
</dbReference>
<dbReference type="InterPro" id="IPR020048">
    <property type="entry name" value="NADPH-dep_FMN_reduc_SsuE"/>
</dbReference>
<organism evidence="6 7">
    <name type="scientific">Duganella vulcania</name>
    <dbReference type="NCBI Taxonomy" id="2692166"/>
    <lineage>
        <taxon>Bacteria</taxon>
        <taxon>Pseudomonadati</taxon>
        <taxon>Pseudomonadota</taxon>
        <taxon>Betaproteobacteria</taxon>
        <taxon>Burkholderiales</taxon>
        <taxon>Oxalobacteraceae</taxon>
        <taxon>Telluria group</taxon>
        <taxon>Duganella</taxon>
    </lineage>
</organism>
<keyword evidence="4 6" id="KW-0560">Oxidoreductase</keyword>
<evidence type="ECO:0000313" key="6">
    <source>
        <dbReference type="EMBL" id="MYM94017.1"/>
    </source>
</evidence>
<dbReference type="InterPro" id="IPR005025">
    <property type="entry name" value="FMN_Rdtase-like_dom"/>
</dbReference>
<evidence type="ECO:0000256" key="1">
    <source>
        <dbReference type="ARBA" id="ARBA00005990"/>
    </source>
</evidence>
<dbReference type="EC" id="1.5.1.38" evidence="6"/>
<dbReference type="GO" id="GO:0052873">
    <property type="term" value="F:FMN reductase (NADPH) activity"/>
    <property type="evidence" value="ECO:0007669"/>
    <property type="project" value="UniProtKB-EC"/>
</dbReference>
<dbReference type="Gene3D" id="3.40.50.360">
    <property type="match status" value="1"/>
</dbReference>
<protein>
    <submittedName>
        <fullName evidence="6">NADPH-dependent FMN reductase</fullName>
        <ecNumber evidence="6">1.5.1.38</ecNumber>
    </submittedName>
</protein>
<reference evidence="6" key="1">
    <citation type="submission" date="2019-12" db="EMBL/GenBank/DDBJ databases">
        <title>Novel species isolated from a subtropical stream in China.</title>
        <authorList>
            <person name="Lu H."/>
        </authorList>
    </citation>
    <scope>NUCLEOTIDE SEQUENCE [LARGE SCALE GENOMIC DNA]</scope>
    <source>
        <strain evidence="6">FT81W</strain>
    </source>
</reference>
<dbReference type="PANTHER" id="PTHR43408">
    <property type="entry name" value="FMN REDUCTASE (NADPH)"/>
    <property type="match status" value="1"/>
</dbReference>
<keyword evidence="3" id="KW-0288">FMN</keyword>
<evidence type="ECO:0000259" key="5">
    <source>
        <dbReference type="Pfam" id="PF03358"/>
    </source>
</evidence>